<proteinExistence type="predicted"/>
<evidence type="ECO:0000313" key="2">
    <source>
        <dbReference type="EMBL" id="KAK2567200.1"/>
    </source>
</evidence>
<gene>
    <name evidence="2" type="ORF">P5673_009011</name>
</gene>
<feature type="compositionally biased region" description="Basic and acidic residues" evidence="1">
    <location>
        <begin position="96"/>
        <end position="105"/>
    </location>
</feature>
<feature type="region of interest" description="Disordered" evidence="1">
    <location>
        <begin position="13"/>
        <end position="42"/>
    </location>
</feature>
<name>A0AAD9VAV4_ACRCE</name>
<protein>
    <submittedName>
        <fullName evidence="2">Uncharacterized protein</fullName>
    </submittedName>
</protein>
<comment type="caution">
    <text evidence="2">The sequence shown here is derived from an EMBL/GenBank/DDBJ whole genome shotgun (WGS) entry which is preliminary data.</text>
</comment>
<keyword evidence="3" id="KW-1185">Reference proteome</keyword>
<evidence type="ECO:0000313" key="3">
    <source>
        <dbReference type="Proteomes" id="UP001249851"/>
    </source>
</evidence>
<dbReference type="AlphaFoldDB" id="A0AAD9VAV4"/>
<dbReference type="Proteomes" id="UP001249851">
    <property type="component" value="Unassembled WGS sequence"/>
</dbReference>
<sequence>MISLRIEAHLSVDPERNANSSSMAGSRKLELSSETQQSRLSGPTIPLRIARHIFHPCHSSWSDKLMFTKPDLFTNGDRFPPLNADYKATSSLSNNRRLERKQNCR</sequence>
<feature type="region of interest" description="Disordered" evidence="1">
    <location>
        <begin position="78"/>
        <end position="105"/>
    </location>
</feature>
<organism evidence="2 3">
    <name type="scientific">Acropora cervicornis</name>
    <name type="common">Staghorn coral</name>
    <dbReference type="NCBI Taxonomy" id="6130"/>
    <lineage>
        <taxon>Eukaryota</taxon>
        <taxon>Metazoa</taxon>
        <taxon>Cnidaria</taxon>
        <taxon>Anthozoa</taxon>
        <taxon>Hexacorallia</taxon>
        <taxon>Scleractinia</taxon>
        <taxon>Astrocoeniina</taxon>
        <taxon>Acroporidae</taxon>
        <taxon>Acropora</taxon>
    </lineage>
</organism>
<feature type="compositionally biased region" description="Polar residues" evidence="1">
    <location>
        <begin position="32"/>
        <end position="41"/>
    </location>
</feature>
<reference evidence="2" key="2">
    <citation type="journal article" date="2023" name="Science">
        <title>Genomic signatures of disease resistance in endangered staghorn corals.</title>
        <authorList>
            <person name="Vollmer S.V."/>
            <person name="Selwyn J.D."/>
            <person name="Despard B.A."/>
            <person name="Roesel C.L."/>
        </authorList>
    </citation>
    <scope>NUCLEOTIDE SEQUENCE</scope>
    <source>
        <strain evidence="2">K2</strain>
    </source>
</reference>
<reference evidence="2" key="1">
    <citation type="journal article" date="2023" name="G3 (Bethesda)">
        <title>Whole genome assembly and annotation of the endangered Caribbean coral Acropora cervicornis.</title>
        <authorList>
            <person name="Selwyn J.D."/>
            <person name="Vollmer S.V."/>
        </authorList>
    </citation>
    <scope>NUCLEOTIDE SEQUENCE</scope>
    <source>
        <strain evidence="2">K2</strain>
    </source>
</reference>
<accession>A0AAD9VAV4</accession>
<evidence type="ECO:0000256" key="1">
    <source>
        <dbReference type="SAM" id="MobiDB-lite"/>
    </source>
</evidence>
<dbReference type="EMBL" id="JARQWQ010000015">
    <property type="protein sequence ID" value="KAK2567200.1"/>
    <property type="molecule type" value="Genomic_DNA"/>
</dbReference>